<dbReference type="SMART" id="SM00507">
    <property type="entry name" value="HNHc"/>
    <property type="match status" value="1"/>
</dbReference>
<feature type="region of interest" description="Disordered" evidence="1">
    <location>
        <begin position="109"/>
        <end position="192"/>
    </location>
</feature>
<dbReference type="Pfam" id="PF01844">
    <property type="entry name" value="HNH"/>
    <property type="match status" value="1"/>
</dbReference>
<dbReference type="GO" id="GO:0003676">
    <property type="term" value="F:nucleic acid binding"/>
    <property type="evidence" value="ECO:0007669"/>
    <property type="project" value="InterPro"/>
</dbReference>
<dbReference type="OrthoDB" id="5292295at2"/>
<dbReference type="Gene3D" id="1.10.30.50">
    <property type="match status" value="1"/>
</dbReference>
<feature type="compositionally biased region" description="Basic and acidic residues" evidence="1">
    <location>
        <begin position="141"/>
        <end position="159"/>
    </location>
</feature>
<evidence type="ECO:0000313" key="4">
    <source>
        <dbReference type="Proteomes" id="UP000326659"/>
    </source>
</evidence>
<dbReference type="AlphaFoldDB" id="A0A9X7N6S3"/>
<accession>A0A9X7N6S3</accession>
<evidence type="ECO:0000313" key="3">
    <source>
        <dbReference type="EMBL" id="QEY76021.1"/>
    </source>
</evidence>
<dbReference type="KEGG" id="pden:F1C79_17365"/>
<keyword evidence="3" id="KW-0540">Nuclease</keyword>
<dbReference type="GO" id="GO:0008270">
    <property type="term" value="F:zinc ion binding"/>
    <property type="evidence" value="ECO:0007669"/>
    <property type="project" value="InterPro"/>
</dbReference>
<sequence>MLIRSGTHCATHAPIAAAQRAKHLQKVHARYNQERDESDSFYKTERWKKLSARFRRLHPICQECNEAASQITDHIKARKAHPELSLVWSNLRALCRTCHNRVGERVGKVDGSAPAPARSVPRIGALKRAGEGRVESSQLHMPERRGEPSLRAREIKKSGVAEWQASPEWLAGAGSPSRQPRKPSPETPASAR</sequence>
<dbReference type="CDD" id="cd00085">
    <property type="entry name" value="HNHc"/>
    <property type="match status" value="1"/>
</dbReference>
<dbReference type="GO" id="GO:0004519">
    <property type="term" value="F:endonuclease activity"/>
    <property type="evidence" value="ECO:0007669"/>
    <property type="project" value="UniProtKB-KW"/>
</dbReference>
<dbReference type="InterPro" id="IPR003615">
    <property type="entry name" value="HNH_nuc"/>
</dbReference>
<keyword evidence="3" id="KW-0255">Endonuclease</keyword>
<dbReference type="Proteomes" id="UP000326659">
    <property type="component" value="Chromosome"/>
</dbReference>
<keyword evidence="4" id="KW-1185">Reference proteome</keyword>
<evidence type="ECO:0000256" key="1">
    <source>
        <dbReference type="SAM" id="MobiDB-lite"/>
    </source>
</evidence>
<evidence type="ECO:0000259" key="2">
    <source>
        <dbReference type="SMART" id="SM00507"/>
    </source>
</evidence>
<feature type="domain" description="HNH nuclease" evidence="2">
    <location>
        <begin position="48"/>
        <end position="100"/>
    </location>
</feature>
<organism evidence="3 4">
    <name type="scientific">Pseudomonas denitrificans</name>
    <dbReference type="NCBI Taxonomy" id="43306"/>
    <lineage>
        <taxon>Bacteria</taxon>
        <taxon>Pseudomonadati</taxon>
        <taxon>Pseudomonadota</taxon>
        <taxon>Gammaproteobacteria</taxon>
        <taxon>Pseudomonadales</taxon>
        <taxon>Pseudomonadaceae</taxon>
        <taxon>Halopseudomonas</taxon>
    </lineage>
</organism>
<protein>
    <submittedName>
        <fullName evidence="3">HNH endonuclease</fullName>
    </submittedName>
</protein>
<name>A0A9X7N6S3_PSEDE</name>
<reference evidence="3 4" key="1">
    <citation type="submission" date="2019-09" db="EMBL/GenBank/DDBJ databases">
        <title>Prosopis cineraria nodule microbiome.</title>
        <authorList>
            <person name="Chaluvadi S.R."/>
            <person name="Ali R."/>
            <person name="Wang X."/>
        </authorList>
    </citation>
    <scope>NUCLEOTIDE SEQUENCE [LARGE SCALE GENOMIC DNA]</scope>
    <source>
        <strain evidence="3 4">BG1</strain>
    </source>
</reference>
<keyword evidence="3" id="KW-0378">Hydrolase</keyword>
<dbReference type="InterPro" id="IPR002711">
    <property type="entry name" value="HNH"/>
</dbReference>
<gene>
    <name evidence="3" type="ORF">F1C79_17365</name>
</gene>
<dbReference type="EMBL" id="CP043626">
    <property type="protein sequence ID" value="QEY76021.1"/>
    <property type="molecule type" value="Genomic_DNA"/>
</dbReference>
<proteinExistence type="predicted"/>